<feature type="region of interest" description="Disordered" evidence="13">
    <location>
        <begin position="397"/>
        <end position="447"/>
    </location>
</feature>
<dbReference type="InterPro" id="IPR007692">
    <property type="entry name" value="DNA_helicase_DnaB"/>
</dbReference>
<evidence type="ECO:0000256" key="9">
    <source>
        <dbReference type="ARBA" id="ARBA00023235"/>
    </source>
</evidence>
<dbReference type="AlphaFoldDB" id="A0A2S7F7N6"/>
<dbReference type="InterPro" id="IPR003593">
    <property type="entry name" value="AAA+_ATPase"/>
</dbReference>
<dbReference type="EC" id="5.6.2.3" evidence="11 12"/>
<dbReference type="Proteomes" id="UP000238081">
    <property type="component" value="Unassembled WGS sequence"/>
</dbReference>
<organism evidence="15 16">
    <name type="scientific">Clostridium butyricum</name>
    <dbReference type="NCBI Taxonomy" id="1492"/>
    <lineage>
        <taxon>Bacteria</taxon>
        <taxon>Bacillati</taxon>
        <taxon>Bacillota</taxon>
        <taxon>Clostridia</taxon>
        <taxon>Eubacteriales</taxon>
        <taxon>Clostridiaceae</taxon>
        <taxon>Clostridium</taxon>
    </lineage>
</organism>
<evidence type="ECO:0000256" key="1">
    <source>
        <dbReference type="ARBA" id="ARBA00008428"/>
    </source>
</evidence>
<dbReference type="InterPro" id="IPR036185">
    <property type="entry name" value="DNA_heli_DnaB-like_N_sf"/>
</dbReference>
<dbReference type="Pfam" id="PF03796">
    <property type="entry name" value="DnaB_C"/>
    <property type="match status" value="1"/>
</dbReference>
<dbReference type="CDD" id="cd00984">
    <property type="entry name" value="DnaB_C"/>
    <property type="match status" value="1"/>
</dbReference>
<dbReference type="PANTHER" id="PTHR30153">
    <property type="entry name" value="REPLICATIVE DNA HELICASE DNAB"/>
    <property type="match status" value="1"/>
</dbReference>
<dbReference type="InterPro" id="IPR007694">
    <property type="entry name" value="DNA_helicase_DnaB-like_C"/>
</dbReference>
<dbReference type="GO" id="GO:1990077">
    <property type="term" value="C:primosome complex"/>
    <property type="evidence" value="ECO:0007669"/>
    <property type="project" value="UniProtKB-UniRule"/>
</dbReference>
<evidence type="ECO:0000313" key="15">
    <source>
        <dbReference type="EMBL" id="PPV13098.1"/>
    </source>
</evidence>
<dbReference type="SUPFAM" id="SSF52540">
    <property type="entry name" value="P-loop containing nucleoside triphosphate hydrolases"/>
    <property type="match status" value="1"/>
</dbReference>
<sequence>MNNRVMPSSLEAEQTLIGCILNSTDRFIEVDTILNSEDFYVDKHKKIYETIKKLCDNSVSVDTVTVVDNLKKKGILEECGGITYLSNLETGAVNYSSIENYARIVKEKSDRRALVKTGSKLMEDAFEKEDVKEAIEDAEKCIFNVSASKNITGPERIDTILEKVFVKLEKRCKNGGGLVGISTGFKGIDDITGGLKPGEFVIVAARPSMGKTAFALNIAQSASRTSSVIIFSLEMETESLLNRMISSSCMIKMNDIQSGTLTDDQFVRIMKRTSELGKRNLYIDDKSTILSDIKALCRKQKLQKGLDVIVIDYLQLIRTTMKANQREQEVSYISKELKSLAKELNITVIALSQLSRAPEARNDHRPMLSDLRESGSIEQDADIIHFIYRDAYYNNNKKKKGKKKDSEGIQGEFKINNSSSTSINKSTNDNSGNLNINKNNENNMRKDVEYNKKTDDIIAEIITAKNRNGQTKTNKLNWIGEYQRFTSADVIKQ</sequence>
<dbReference type="InterPro" id="IPR007693">
    <property type="entry name" value="DNA_helicase_DnaB-like_N"/>
</dbReference>
<dbReference type="Gene3D" id="3.40.50.300">
    <property type="entry name" value="P-loop containing nucleotide triphosphate hydrolases"/>
    <property type="match status" value="1"/>
</dbReference>
<gene>
    <name evidence="15" type="ORF">AWN73_17400</name>
</gene>
<evidence type="ECO:0000256" key="11">
    <source>
        <dbReference type="NCBIfam" id="TIGR00665"/>
    </source>
</evidence>
<evidence type="ECO:0000256" key="7">
    <source>
        <dbReference type="ARBA" id="ARBA00022840"/>
    </source>
</evidence>
<dbReference type="GO" id="GO:0006269">
    <property type="term" value="P:DNA replication, synthesis of primer"/>
    <property type="evidence" value="ECO:0007669"/>
    <property type="project" value="UniProtKB-UniRule"/>
</dbReference>
<reference evidence="15 16" key="1">
    <citation type="submission" date="2016-01" db="EMBL/GenBank/DDBJ databases">
        <title>Characterization of the Clostridium difficile lineages that are prevalent in Hong Kong and China.</title>
        <authorList>
            <person name="Kwok J.S.-L."/>
            <person name="Lam W.-Y."/>
            <person name="Ip M."/>
            <person name="Chan T.-F."/>
            <person name="Hawkey P.M."/>
            <person name="Tsui S.K.-W."/>
        </authorList>
    </citation>
    <scope>NUCLEOTIDE SEQUENCE [LARGE SCALE GENOMIC DNA]</scope>
    <source>
        <strain evidence="15 16">300064</strain>
    </source>
</reference>
<comment type="function">
    <text evidence="12">The main replicative DNA helicase, it participates in initiation and elongation during chromosome replication. Travels ahead of the DNA replisome, separating dsDNA into templates for DNA synthesis. A processive ATP-dependent 5'-3' DNA helicase it has DNA-dependent ATPase activity.</text>
</comment>
<keyword evidence="6 12" id="KW-0347">Helicase</keyword>
<proteinExistence type="inferred from homology"/>
<evidence type="ECO:0000256" key="5">
    <source>
        <dbReference type="ARBA" id="ARBA00022801"/>
    </source>
</evidence>
<keyword evidence="2 12" id="KW-0639">Primosome</keyword>
<evidence type="ECO:0000256" key="12">
    <source>
        <dbReference type="RuleBase" id="RU362085"/>
    </source>
</evidence>
<evidence type="ECO:0000256" key="4">
    <source>
        <dbReference type="ARBA" id="ARBA00022741"/>
    </source>
</evidence>
<evidence type="ECO:0000256" key="3">
    <source>
        <dbReference type="ARBA" id="ARBA00022705"/>
    </source>
</evidence>
<dbReference type="RefSeq" id="WP_043662641.1">
    <property type="nucleotide sequence ID" value="NZ_JSEG01000004.1"/>
</dbReference>
<dbReference type="SMART" id="SM00382">
    <property type="entry name" value="AAA"/>
    <property type="match status" value="1"/>
</dbReference>
<dbReference type="PROSITE" id="PS51199">
    <property type="entry name" value="SF4_HELICASE"/>
    <property type="match status" value="1"/>
</dbReference>
<comment type="caution">
    <text evidence="15">The sequence shown here is derived from an EMBL/GenBank/DDBJ whole genome shotgun (WGS) entry which is preliminary data.</text>
</comment>
<accession>A0A2S7F7N6</accession>
<keyword evidence="8 12" id="KW-0238">DNA-binding</keyword>
<evidence type="ECO:0000256" key="2">
    <source>
        <dbReference type="ARBA" id="ARBA00022515"/>
    </source>
</evidence>
<dbReference type="GO" id="GO:0005524">
    <property type="term" value="F:ATP binding"/>
    <property type="evidence" value="ECO:0007669"/>
    <property type="project" value="UniProtKB-UniRule"/>
</dbReference>
<evidence type="ECO:0000256" key="10">
    <source>
        <dbReference type="ARBA" id="ARBA00048954"/>
    </source>
</evidence>
<dbReference type="PANTHER" id="PTHR30153:SF2">
    <property type="entry name" value="REPLICATIVE DNA HELICASE"/>
    <property type="match status" value="1"/>
</dbReference>
<name>A0A2S7F7N6_CLOBU</name>
<dbReference type="GO" id="GO:0016887">
    <property type="term" value="F:ATP hydrolysis activity"/>
    <property type="evidence" value="ECO:0007669"/>
    <property type="project" value="RHEA"/>
</dbReference>
<keyword evidence="9" id="KW-0413">Isomerase</keyword>
<evidence type="ECO:0000313" key="16">
    <source>
        <dbReference type="Proteomes" id="UP000238081"/>
    </source>
</evidence>
<evidence type="ECO:0000256" key="6">
    <source>
        <dbReference type="ARBA" id="ARBA00022806"/>
    </source>
</evidence>
<dbReference type="Pfam" id="PF00772">
    <property type="entry name" value="DnaB"/>
    <property type="match status" value="1"/>
</dbReference>
<dbReference type="GO" id="GO:0003677">
    <property type="term" value="F:DNA binding"/>
    <property type="evidence" value="ECO:0007669"/>
    <property type="project" value="UniProtKB-UniRule"/>
</dbReference>
<keyword evidence="3 12" id="KW-0235">DNA replication</keyword>
<dbReference type="GO" id="GO:0005829">
    <property type="term" value="C:cytosol"/>
    <property type="evidence" value="ECO:0007669"/>
    <property type="project" value="TreeGrafter"/>
</dbReference>
<protein>
    <recommendedName>
        <fullName evidence="11 12">Replicative DNA helicase</fullName>
        <ecNumber evidence="11 12">5.6.2.3</ecNumber>
    </recommendedName>
</protein>
<comment type="catalytic activity">
    <reaction evidence="10 12">
        <text>ATP + H2O = ADP + phosphate + H(+)</text>
        <dbReference type="Rhea" id="RHEA:13065"/>
        <dbReference type="ChEBI" id="CHEBI:15377"/>
        <dbReference type="ChEBI" id="CHEBI:15378"/>
        <dbReference type="ChEBI" id="CHEBI:30616"/>
        <dbReference type="ChEBI" id="CHEBI:43474"/>
        <dbReference type="ChEBI" id="CHEBI:456216"/>
        <dbReference type="EC" id="5.6.2.3"/>
    </reaction>
</comment>
<dbReference type="NCBIfam" id="TIGR00665">
    <property type="entry name" value="DnaB"/>
    <property type="match status" value="1"/>
</dbReference>
<evidence type="ECO:0000256" key="13">
    <source>
        <dbReference type="SAM" id="MobiDB-lite"/>
    </source>
</evidence>
<dbReference type="InterPro" id="IPR016136">
    <property type="entry name" value="DNA_helicase_N/primase_C"/>
</dbReference>
<dbReference type="SUPFAM" id="SSF48024">
    <property type="entry name" value="N-terminal domain of DnaB helicase"/>
    <property type="match status" value="1"/>
</dbReference>
<dbReference type="EMBL" id="LRDH01000128">
    <property type="protein sequence ID" value="PPV13098.1"/>
    <property type="molecule type" value="Genomic_DNA"/>
</dbReference>
<dbReference type="InterPro" id="IPR027417">
    <property type="entry name" value="P-loop_NTPase"/>
</dbReference>
<dbReference type="GO" id="GO:0043139">
    <property type="term" value="F:5'-3' DNA helicase activity"/>
    <property type="evidence" value="ECO:0007669"/>
    <property type="project" value="UniProtKB-EC"/>
</dbReference>
<keyword evidence="5 12" id="KW-0378">Hydrolase</keyword>
<dbReference type="Gene3D" id="1.10.860.10">
    <property type="entry name" value="DNAb Helicase, Chain A"/>
    <property type="match status" value="1"/>
</dbReference>
<evidence type="ECO:0000256" key="8">
    <source>
        <dbReference type="ARBA" id="ARBA00023125"/>
    </source>
</evidence>
<keyword evidence="4 12" id="KW-0547">Nucleotide-binding</keyword>
<feature type="domain" description="SF4 helicase" evidence="14">
    <location>
        <begin position="174"/>
        <end position="492"/>
    </location>
</feature>
<comment type="similarity">
    <text evidence="1 12">Belongs to the helicase family. DnaB subfamily.</text>
</comment>
<feature type="compositionally biased region" description="Low complexity" evidence="13">
    <location>
        <begin position="414"/>
        <end position="442"/>
    </location>
</feature>
<evidence type="ECO:0000259" key="14">
    <source>
        <dbReference type="PROSITE" id="PS51199"/>
    </source>
</evidence>
<keyword evidence="7 12" id="KW-0067">ATP-binding</keyword>